<evidence type="ECO:0000313" key="2">
    <source>
        <dbReference type="Proteomes" id="UP001302602"/>
    </source>
</evidence>
<accession>A0AAN6U0E5</accession>
<gene>
    <name evidence="1" type="ORF">N657DRAFT_645238</name>
</gene>
<protein>
    <submittedName>
        <fullName evidence="1">Uncharacterized protein</fullName>
    </submittedName>
</protein>
<comment type="caution">
    <text evidence="1">The sequence shown here is derived from an EMBL/GenBank/DDBJ whole genome shotgun (WGS) entry which is preliminary data.</text>
</comment>
<proteinExistence type="predicted"/>
<organism evidence="1 2">
    <name type="scientific">Parathielavia appendiculata</name>
    <dbReference type="NCBI Taxonomy" id="2587402"/>
    <lineage>
        <taxon>Eukaryota</taxon>
        <taxon>Fungi</taxon>
        <taxon>Dikarya</taxon>
        <taxon>Ascomycota</taxon>
        <taxon>Pezizomycotina</taxon>
        <taxon>Sordariomycetes</taxon>
        <taxon>Sordariomycetidae</taxon>
        <taxon>Sordariales</taxon>
        <taxon>Chaetomiaceae</taxon>
        <taxon>Parathielavia</taxon>
    </lineage>
</organism>
<reference evidence="1" key="2">
    <citation type="submission" date="2023-05" db="EMBL/GenBank/DDBJ databases">
        <authorList>
            <consortium name="Lawrence Berkeley National Laboratory"/>
            <person name="Steindorff A."/>
            <person name="Hensen N."/>
            <person name="Bonometti L."/>
            <person name="Westerberg I."/>
            <person name="Brannstrom I.O."/>
            <person name="Guillou S."/>
            <person name="Cros-Aarteil S."/>
            <person name="Calhoun S."/>
            <person name="Haridas S."/>
            <person name="Kuo A."/>
            <person name="Mondo S."/>
            <person name="Pangilinan J."/>
            <person name="Riley R."/>
            <person name="Labutti K."/>
            <person name="Andreopoulos B."/>
            <person name="Lipzen A."/>
            <person name="Chen C."/>
            <person name="Yanf M."/>
            <person name="Daum C."/>
            <person name="Ng V."/>
            <person name="Clum A."/>
            <person name="Ohm R."/>
            <person name="Martin F."/>
            <person name="Silar P."/>
            <person name="Natvig D."/>
            <person name="Lalanne C."/>
            <person name="Gautier V."/>
            <person name="Ament-Velasquez S.L."/>
            <person name="Kruys A."/>
            <person name="Hutchinson M.I."/>
            <person name="Powell A.J."/>
            <person name="Barry K."/>
            <person name="Miller A.N."/>
            <person name="Grigoriev I.V."/>
            <person name="Debuchy R."/>
            <person name="Gladieux P."/>
            <person name="Thoren M.H."/>
            <person name="Johannesson H."/>
        </authorList>
    </citation>
    <scope>NUCLEOTIDE SEQUENCE</scope>
    <source>
        <strain evidence="1">CBS 731.68</strain>
    </source>
</reference>
<dbReference type="AlphaFoldDB" id="A0AAN6U0E5"/>
<keyword evidence="2" id="KW-1185">Reference proteome</keyword>
<evidence type="ECO:0000313" key="1">
    <source>
        <dbReference type="EMBL" id="KAK4123655.1"/>
    </source>
</evidence>
<sequence length="132" mass="14642">MSRTCDATLNPILPYWLPGRFIGELNEERGSAHTCGQSCSPRPLAICHLWLWLGALVDSLALCCGSEGEKTPFPRALLGQPVCVLARQVFLNEGLMVHGAWNQLCFGELGEMTRRLLERHSKLGRQPQEAGR</sequence>
<dbReference type="Proteomes" id="UP001302602">
    <property type="component" value="Unassembled WGS sequence"/>
</dbReference>
<dbReference type="GeneID" id="87829688"/>
<dbReference type="RefSeq" id="XP_062647426.1">
    <property type="nucleotide sequence ID" value="XM_062792919.1"/>
</dbReference>
<name>A0AAN6U0E5_9PEZI</name>
<reference evidence="1" key="1">
    <citation type="journal article" date="2023" name="Mol. Phylogenet. Evol.">
        <title>Genome-scale phylogeny and comparative genomics of the fungal order Sordariales.</title>
        <authorList>
            <person name="Hensen N."/>
            <person name="Bonometti L."/>
            <person name="Westerberg I."/>
            <person name="Brannstrom I.O."/>
            <person name="Guillou S."/>
            <person name="Cros-Aarteil S."/>
            <person name="Calhoun S."/>
            <person name="Haridas S."/>
            <person name="Kuo A."/>
            <person name="Mondo S."/>
            <person name="Pangilinan J."/>
            <person name="Riley R."/>
            <person name="LaButti K."/>
            <person name="Andreopoulos B."/>
            <person name="Lipzen A."/>
            <person name="Chen C."/>
            <person name="Yan M."/>
            <person name="Daum C."/>
            <person name="Ng V."/>
            <person name="Clum A."/>
            <person name="Steindorff A."/>
            <person name="Ohm R.A."/>
            <person name="Martin F."/>
            <person name="Silar P."/>
            <person name="Natvig D.O."/>
            <person name="Lalanne C."/>
            <person name="Gautier V."/>
            <person name="Ament-Velasquez S.L."/>
            <person name="Kruys A."/>
            <person name="Hutchinson M.I."/>
            <person name="Powell A.J."/>
            <person name="Barry K."/>
            <person name="Miller A.N."/>
            <person name="Grigoriev I.V."/>
            <person name="Debuchy R."/>
            <person name="Gladieux P."/>
            <person name="Hiltunen Thoren M."/>
            <person name="Johannesson H."/>
        </authorList>
    </citation>
    <scope>NUCLEOTIDE SEQUENCE</scope>
    <source>
        <strain evidence="1">CBS 731.68</strain>
    </source>
</reference>
<dbReference type="EMBL" id="MU853228">
    <property type="protein sequence ID" value="KAK4123655.1"/>
    <property type="molecule type" value="Genomic_DNA"/>
</dbReference>